<keyword evidence="9" id="KW-0282">Flagellum</keyword>
<keyword evidence="4 6" id="KW-0975">Bacterial flagellum</keyword>
<comment type="caution">
    <text evidence="9">The sequence shown here is derived from an EMBL/GenBank/DDBJ whole genome shotgun (WGS) entry which is preliminary data.</text>
</comment>
<evidence type="ECO:0000256" key="4">
    <source>
        <dbReference type="ARBA" id="ARBA00023143"/>
    </source>
</evidence>
<protein>
    <recommendedName>
        <fullName evidence="3 6">Flagellar basal-body rod protein FlgC</fullName>
    </recommendedName>
</protein>
<dbReference type="InterPro" id="IPR001444">
    <property type="entry name" value="Flag_bb_rod_N"/>
</dbReference>
<evidence type="ECO:0000259" key="8">
    <source>
        <dbReference type="Pfam" id="PF06429"/>
    </source>
</evidence>
<dbReference type="Pfam" id="PF06429">
    <property type="entry name" value="Flg_bbr_C"/>
    <property type="match status" value="1"/>
</dbReference>
<dbReference type="InterPro" id="IPR019776">
    <property type="entry name" value="Flagellar_basal_body_rod_CS"/>
</dbReference>
<dbReference type="EMBL" id="AFZX01000131">
    <property type="protein sequence ID" value="EHL04591.1"/>
    <property type="molecule type" value="Genomic_DNA"/>
</dbReference>
<dbReference type="InterPro" id="IPR010930">
    <property type="entry name" value="Flg_bb/hook_C_dom"/>
</dbReference>
<dbReference type="PROSITE" id="PS00588">
    <property type="entry name" value="FLAGELLA_BB_ROD"/>
    <property type="match status" value="1"/>
</dbReference>
<dbReference type="PANTHER" id="PTHR30435:SF2">
    <property type="entry name" value="FLAGELLAR BASAL-BODY ROD PROTEIN FLGC"/>
    <property type="match status" value="1"/>
</dbReference>
<gene>
    <name evidence="9" type="ORF">HMPREF0322_04678</name>
</gene>
<comment type="similarity">
    <text evidence="2">Belongs to the flagella basal body rod proteins family.</text>
</comment>
<keyword evidence="9" id="KW-0966">Cell projection</keyword>
<dbReference type="GO" id="GO:0071978">
    <property type="term" value="P:bacterial-type flagellum-dependent swarming motility"/>
    <property type="evidence" value="ECO:0007669"/>
    <property type="project" value="TreeGrafter"/>
</dbReference>
<evidence type="ECO:0000256" key="1">
    <source>
        <dbReference type="ARBA" id="ARBA00004117"/>
    </source>
</evidence>
<feature type="domain" description="Flagellar basal-body/hook protein C-terminal" evidence="8">
    <location>
        <begin position="138"/>
        <end position="180"/>
    </location>
</feature>
<dbReference type="AlphaFoldDB" id="G9XUL9"/>
<reference evidence="9 10" key="1">
    <citation type="submission" date="2011-08" db="EMBL/GenBank/DDBJ databases">
        <authorList>
            <person name="Weinstock G."/>
            <person name="Sodergren E."/>
            <person name="Clifton S."/>
            <person name="Fulton L."/>
            <person name="Fulton B."/>
            <person name="Courtney L."/>
            <person name="Fronick C."/>
            <person name="Harrison M."/>
            <person name="Strong C."/>
            <person name="Farmer C."/>
            <person name="Delahaunty K."/>
            <person name="Markovic C."/>
            <person name="Hall O."/>
            <person name="Minx P."/>
            <person name="Tomlinson C."/>
            <person name="Mitreva M."/>
            <person name="Hou S."/>
            <person name="Chen J."/>
            <person name="Wollam A."/>
            <person name="Pepin K.H."/>
            <person name="Johnson M."/>
            <person name="Bhonagiri V."/>
            <person name="Zhang X."/>
            <person name="Suruliraj S."/>
            <person name="Warren W."/>
            <person name="Chinwalla A."/>
            <person name="Mardis E.R."/>
            <person name="Wilson R.K."/>
        </authorList>
    </citation>
    <scope>NUCLEOTIDE SEQUENCE [LARGE SCALE GENOMIC DNA]</scope>
    <source>
        <strain evidence="9 10">DP7</strain>
    </source>
</reference>
<dbReference type="PANTHER" id="PTHR30435">
    <property type="entry name" value="FLAGELLAR PROTEIN"/>
    <property type="match status" value="1"/>
</dbReference>
<dbReference type="Pfam" id="PF00460">
    <property type="entry name" value="Flg_bb_rod"/>
    <property type="match status" value="1"/>
</dbReference>
<comment type="subcellular location">
    <subcellularLocation>
        <location evidence="1 6">Bacterial flagellum basal body</location>
    </subcellularLocation>
</comment>
<name>G9XUL9_DESHA</name>
<dbReference type="PATRIC" id="fig|537010.4.peg.4357"/>
<evidence type="ECO:0000313" key="9">
    <source>
        <dbReference type="EMBL" id="EHL04591.1"/>
    </source>
</evidence>
<accession>G9XUL9</accession>
<evidence type="ECO:0000256" key="5">
    <source>
        <dbReference type="ARBA" id="ARBA00025933"/>
    </source>
</evidence>
<comment type="subunit">
    <text evidence="5 6">The basal body constitutes a major portion of the flagellar organelle and consists of four rings (L,P,S, and M) mounted on a central rod. The rod consists of about 26 subunits of FlgG in the distal portion, and FlgB, FlgC and FlgF are thought to build up the proximal portion of the rod with about 6 subunits each.</text>
</comment>
<dbReference type="GO" id="GO:0030694">
    <property type="term" value="C:bacterial-type flagellum basal body, rod"/>
    <property type="evidence" value="ECO:0007669"/>
    <property type="project" value="UniProtKB-UniRule"/>
</dbReference>
<evidence type="ECO:0000259" key="7">
    <source>
        <dbReference type="Pfam" id="PF00460"/>
    </source>
</evidence>
<sequence length="184" mass="19453">MCAKEVGTMGIFGSMDISASGLTAQRLRLDVISNNIANINTTRTGQLTEAGNQIPYQRQVVVFKARGTESSFAETLNQALQGRSVSTTALLQGQTTSGATGNGVEVQAIAEDTLPFRLEYNPDSPDAAQTTEDGIPAGYVRMPNVNIVTEMVDMISASRAYEANVTALNASKAMMSKALEIGKG</sequence>
<evidence type="ECO:0000256" key="6">
    <source>
        <dbReference type="RuleBase" id="RU362062"/>
    </source>
</evidence>
<evidence type="ECO:0000313" key="10">
    <source>
        <dbReference type="Proteomes" id="UP000004416"/>
    </source>
</evidence>
<keyword evidence="9" id="KW-0969">Cilium</keyword>
<evidence type="ECO:0000256" key="2">
    <source>
        <dbReference type="ARBA" id="ARBA00009677"/>
    </source>
</evidence>
<proteinExistence type="inferred from homology"/>
<feature type="domain" description="Flagellar basal body rod protein N-terminal" evidence="7">
    <location>
        <begin position="15"/>
        <end position="43"/>
    </location>
</feature>
<dbReference type="NCBIfam" id="TIGR01395">
    <property type="entry name" value="FlgC"/>
    <property type="match status" value="1"/>
</dbReference>
<dbReference type="InterPro" id="IPR006299">
    <property type="entry name" value="FlgC"/>
</dbReference>
<evidence type="ECO:0000256" key="3">
    <source>
        <dbReference type="ARBA" id="ARBA00017941"/>
    </source>
</evidence>
<dbReference type="Proteomes" id="UP000004416">
    <property type="component" value="Unassembled WGS sequence"/>
</dbReference>
<organism evidence="9 10">
    <name type="scientific">Desulfitobacterium hafniense DP7</name>
    <dbReference type="NCBI Taxonomy" id="537010"/>
    <lineage>
        <taxon>Bacteria</taxon>
        <taxon>Bacillati</taxon>
        <taxon>Bacillota</taxon>
        <taxon>Clostridia</taxon>
        <taxon>Eubacteriales</taxon>
        <taxon>Desulfitobacteriaceae</taxon>
        <taxon>Desulfitobacterium</taxon>
    </lineage>
</organism>
<dbReference type="HOGENOM" id="CLU_123272_0_0_9"/>